<sequence>MAAIPQDLLDRIRRLEAEVRELRGRSQIRPAMDQILSGDVVVGEGGALSVLDPDNGHQTFRVGEIFPAIGEFGTMIRRDDGTVAISVSRGPLADPAQSQAVRIMDAAGNEILSGETVDPEGGLARPYLPLPIPQDESTASWPGSASTAWTTIGRSRGIVQHPKVWIYAVMARPAGVSAQLQLLIDGTVVVTGAVNGTLANGGPVPGYEFGKAVEFELQVKVTAGTGTVRAMTRYLYGIQS</sequence>
<reference evidence="1 2" key="1">
    <citation type="submission" date="2016-11" db="EMBL/GenBank/DDBJ databases">
        <authorList>
            <person name="Meyer C.L."/>
            <person name="Nguyen V."/>
            <person name="Scott S.R."/>
            <person name="Nayek S."/>
            <person name="Syed N."/>
            <person name="Wagner P.E."/>
            <person name="Bhuiyan S."/>
            <person name="Layton S.R."/>
            <person name="Donegan-Quick R."/>
            <person name="Kim T."/>
            <person name="Visi D.K."/>
            <person name="Allen M.S."/>
            <person name="Hughes L.E."/>
            <person name="Garlena R.A."/>
            <person name="Russell D.A."/>
            <person name="Pope W.H."/>
            <person name="Jacobs-Sera D."/>
            <person name="Hendrix R.W."/>
            <person name="Hatfull G.F."/>
        </authorList>
    </citation>
    <scope>NUCLEOTIDE SEQUENCE [LARGE SCALE GENOMIC DNA]</scope>
</reference>
<dbReference type="Proteomes" id="UP000222426">
    <property type="component" value="Segment"/>
</dbReference>
<keyword evidence="2" id="KW-1185">Reference proteome</keyword>
<evidence type="ECO:0000313" key="1">
    <source>
        <dbReference type="EMBL" id="APD18496.1"/>
    </source>
</evidence>
<gene>
    <name evidence="1" type="ORF">SEA_IDIDSUMTINWONG_20</name>
</gene>
<evidence type="ECO:0000313" key="2">
    <source>
        <dbReference type="Proteomes" id="UP000222426"/>
    </source>
</evidence>
<dbReference type="EMBL" id="KY092479">
    <property type="protein sequence ID" value="APD18496.1"/>
    <property type="molecule type" value="Genomic_DNA"/>
</dbReference>
<name>A0A1J0MBW3_9CAUD</name>
<proteinExistence type="predicted"/>
<organism evidence="1 2">
    <name type="scientific">Streptomyces phage Ididsumtinwong</name>
    <dbReference type="NCBI Taxonomy" id="1920308"/>
    <lineage>
        <taxon>Viruses</taxon>
        <taxon>Duplodnaviria</taxon>
        <taxon>Heunggongvirae</taxon>
        <taxon>Uroviricota</taxon>
        <taxon>Caudoviricetes</taxon>
        <taxon>Austintatiousvirus</taxon>
        <taxon>Austintatiousvirus ididsumtinwong</taxon>
    </lineage>
</organism>
<protein>
    <submittedName>
        <fullName evidence="1">Uncharacterized protein</fullName>
    </submittedName>
</protein>
<accession>A0A1J0MBW3</accession>